<sequence length="39" mass="4709">MFSFHNIALEIVFYKGQKKYLAEILKIVYLYTLFGYKNT</sequence>
<accession>H8MAX5</accession>
<name>H8MAX5_RIEAD</name>
<evidence type="ECO:0000313" key="2">
    <source>
        <dbReference type="Proteomes" id="UP000010093"/>
    </source>
</evidence>
<dbReference type="KEGG" id="rai:RA0C_1349"/>
<reference evidence="1 2" key="1">
    <citation type="journal article" date="2012" name="J. Bacteriol.">
        <title>Complete genome sequence of Riemerella anatipestifer reference strain.</title>
        <authorList>
            <person name="Wang X."/>
            <person name="Zhu D."/>
            <person name="Wang M."/>
            <person name="Cheng A."/>
            <person name="Jia R."/>
            <person name="Zhou Y."/>
            <person name="Chen Z."/>
            <person name="Luo Q."/>
            <person name="Liu F."/>
            <person name="Wang Y."/>
            <person name="Chen X.Y."/>
        </authorList>
    </citation>
    <scope>NUCLEOTIDE SEQUENCE [LARGE SCALE GENOMIC DNA]</scope>
    <source>
        <strain evidence="2">DSM 15868</strain>
    </source>
</reference>
<dbReference type="Proteomes" id="UP000010093">
    <property type="component" value="Chromosome"/>
</dbReference>
<dbReference type="EMBL" id="CP003388">
    <property type="protein sequence ID" value="AFD56246.1"/>
    <property type="molecule type" value="Genomic_DNA"/>
</dbReference>
<evidence type="ECO:0000313" key="1">
    <source>
        <dbReference type="EMBL" id="AFD56246.1"/>
    </source>
</evidence>
<dbReference type="HOGENOM" id="CLU_3316191_0_0_10"/>
<dbReference type="PATRIC" id="fig|693978.17.peg.1333"/>
<proteinExistence type="predicted"/>
<dbReference type="AlphaFoldDB" id="H8MAX5"/>
<gene>
    <name evidence="1" type="ORF">RA0C_1349</name>
</gene>
<organism evidence="1 2">
    <name type="scientific">Riemerella anatipestifer (strain ATCC 11845 / DSM 15868 / JCM 9532 / NCTC 11014)</name>
    <dbReference type="NCBI Taxonomy" id="693978"/>
    <lineage>
        <taxon>Bacteria</taxon>
        <taxon>Pseudomonadati</taxon>
        <taxon>Bacteroidota</taxon>
        <taxon>Flavobacteriia</taxon>
        <taxon>Flavobacteriales</taxon>
        <taxon>Weeksellaceae</taxon>
        <taxon>Riemerella</taxon>
    </lineage>
</organism>
<protein>
    <submittedName>
        <fullName evidence="1">Uncharacterized protein</fullName>
    </submittedName>
</protein>